<sequence>MFRMWQRVAEIKLESSRFQAVFGFIDLNSYLLLQYSVEATMRDTDIKIRRICNIAFREATADQNGKENRRERQSEYCCRLNVVLMNRIEIFRHLLPYSFFSDTTDGTQSADFLTEYSRNPSNKNVILESTKPFRVA</sequence>
<comment type="caution">
    <text evidence="1">The sequence shown here is derived from an EMBL/GenBank/DDBJ whole genome shotgun (WGS) entry which is preliminary data.</text>
</comment>
<reference evidence="1 2" key="1">
    <citation type="submission" date="2012-05" db="EMBL/GenBank/DDBJ databases">
        <title>Recombination and specialization in a pathogen metapopulation.</title>
        <authorList>
            <person name="Gardiner A."/>
            <person name="Kemen E."/>
            <person name="Schultz-Larsen T."/>
            <person name="MacLean D."/>
            <person name="Van Oosterhout C."/>
            <person name="Jones J.D.G."/>
        </authorList>
    </citation>
    <scope>NUCLEOTIDE SEQUENCE [LARGE SCALE GENOMIC DNA]</scope>
    <source>
        <strain evidence="1 2">Ac Nc2</strain>
    </source>
</reference>
<dbReference type="AlphaFoldDB" id="A0A024GNN3"/>
<dbReference type="EMBL" id="CAIX01000207">
    <property type="protein sequence ID" value="CCI48151.1"/>
    <property type="molecule type" value="Genomic_DNA"/>
</dbReference>
<keyword evidence="2" id="KW-1185">Reference proteome</keyword>
<accession>A0A024GNN3</accession>
<dbReference type="InParanoid" id="A0A024GNN3"/>
<evidence type="ECO:0000313" key="1">
    <source>
        <dbReference type="EMBL" id="CCI48151.1"/>
    </source>
</evidence>
<gene>
    <name evidence="1" type="ORF">BN9_092130</name>
</gene>
<name>A0A024GNN3_9STRA</name>
<evidence type="ECO:0000313" key="2">
    <source>
        <dbReference type="Proteomes" id="UP000053237"/>
    </source>
</evidence>
<organism evidence="1 2">
    <name type="scientific">Albugo candida</name>
    <dbReference type="NCBI Taxonomy" id="65357"/>
    <lineage>
        <taxon>Eukaryota</taxon>
        <taxon>Sar</taxon>
        <taxon>Stramenopiles</taxon>
        <taxon>Oomycota</taxon>
        <taxon>Peronosporomycetes</taxon>
        <taxon>Albuginales</taxon>
        <taxon>Albuginaceae</taxon>
        <taxon>Albugo</taxon>
    </lineage>
</organism>
<proteinExistence type="predicted"/>
<dbReference type="Proteomes" id="UP000053237">
    <property type="component" value="Unassembled WGS sequence"/>
</dbReference>
<protein>
    <submittedName>
        <fullName evidence="1">Uncharacterized protein</fullName>
    </submittedName>
</protein>